<dbReference type="GO" id="GO:0005524">
    <property type="term" value="F:ATP binding"/>
    <property type="evidence" value="ECO:0007669"/>
    <property type="project" value="UniProtKB-UniRule"/>
</dbReference>
<evidence type="ECO:0000256" key="2">
    <source>
        <dbReference type="ARBA" id="ARBA00022801"/>
    </source>
</evidence>
<evidence type="ECO:0000256" key="6">
    <source>
        <dbReference type="SAM" id="Coils"/>
    </source>
</evidence>
<dbReference type="SUPFAM" id="SSF81901">
    <property type="entry name" value="HCP-like"/>
    <property type="match status" value="1"/>
</dbReference>
<organism evidence="8">
    <name type="scientific">Cyanobacterium aponinum AL20115</name>
    <dbReference type="NCBI Taxonomy" id="3090662"/>
    <lineage>
        <taxon>Bacteria</taxon>
        <taxon>Bacillati</taxon>
        <taxon>Cyanobacteriota</taxon>
        <taxon>Cyanophyceae</taxon>
        <taxon>Oscillatoriophycideae</taxon>
        <taxon>Chroococcales</taxon>
        <taxon>Geminocystaceae</taxon>
        <taxon>Cyanobacterium</taxon>
    </lineage>
</organism>
<dbReference type="SUPFAM" id="SSF52540">
    <property type="entry name" value="P-loop containing nucleoside triphosphate hydrolases"/>
    <property type="match status" value="1"/>
</dbReference>
<dbReference type="RefSeq" id="WP_320001005.1">
    <property type="nucleotide sequence ID" value="NZ_CP138348.1"/>
</dbReference>
<dbReference type="InterPro" id="IPR011990">
    <property type="entry name" value="TPR-like_helical_dom_sf"/>
</dbReference>
<keyword evidence="4 5" id="KW-0067">ATP-binding</keyword>
<evidence type="ECO:0000256" key="5">
    <source>
        <dbReference type="PROSITE-ProRule" id="PRU00560"/>
    </source>
</evidence>
<dbReference type="PROSITE" id="PS51198">
    <property type="entry name" value="UVRD_HELICASE_ATP_BIND"/>
    <property type="match status" value="1"/>
</dbReference>
<name>A0AAF0Z8I0_9CHRO</name>
<dbReference type="GO" id="GO:0016787">
    <property type="term" value="F:hydrolase activity"/>
    <property type="evidence" value="ECO:0007669"/>
    <property type="project" value="UniProtKB-UniRule"/>
</dbReference>
<keyword evidence="3 5" id="KW-0347">Helicase</keyword>
<evidence type="ECO:0000259" key="7">
    <source>
        <dbReference type="PROSITE" id="PS51198"/>
    </source>
</evidence>
<evidence type="ECO:0000256" key="3">
    <source>
        <dbReference type="ARBA" id="ARBA00022806"/>
    </source>
</evidence>
<protein>
    <submittedName>
        <fullName evidence="8">UvrD-helicase domain-containing protein</fullName>
    </submittedName>
</protein>
<feature type="domain" description="UvrD-like helicase ATP-binding" evidence="7">
    <location>
        <begin position="161"/>
        <end position="432"/>
    </location>
</feature>
<dbReference type="GO" id="GO:0004386">
    <property type="term" value="F:helicase activity"/>
    <property type="evidence" value="ECO:0007669"/>
    <property type="project" value="UniProtKB-UniRule"/>
</dbReference>
<dbReference type="InterPro" id="IPR014016">
    <property type="entry name" value="UvrD-like_ATP-bd"/>
</dbReference>
<evidence type="ECO:0000256" key="4">
    <source>
        <dbReference type="ARBA" id="ARBA00022840"/>
    </source>
</evidence>
<evidence type="ECO:0000256" key="1">
    <source>
        <dbReference type="ARBA" id="ARBA00022741"/>
    </source>
</evidence>
<gene>
    <name evidence="8" type="ORF">SAY89_11400</name>
</gene>
<dbReference type="Gene3D" id="3.40.50.300">
    <property type="entry name" value="P-loop containing nucleotide triphosphate hydrolases"/>
    <property type="match status" value="2"/>
</dbReference>
<keyword evidence="2 5" id="KW-0378">Hydrolase</keyword>
<dbReference type="Pfam" id="PF00580">
    <property type="entry name" value="UvrD-helicase"/>
    <property type="match status" value="1"/>
</dbReference>
<feature type="binding site" evidence="5">
    <location>
        <begin position="182"/>
        <end position="189"/>
    </location>
    <ligand>
        <name>ATP</name>
        <dbReference type="ChEBI" id="CHEBI:30616"/>
    </ligand>
</feature>
<reference evidence="8" key="1">
    <citation type="submission" date="2023-11" db="EMBL/GenBank/DDBJ databases">
        <title>Genome sequence of Cyanobacterium aponinum BCRC AL20115.</title>
        <authorList>
            <person name="Chang H.-Y."/>
            <person name="Lin K.-M."/>
            <person name="Hsueh H.-T."/>
            <person name="Chu H.-A."/>
            <person name="Kuo C.-H."/>
        </authorList>
    </citation>
    <scope>NUCLEOTIDE SEQUENCE</scope>
    <source>
        <strain evidence="8">AL20115</strain>
    </source>
</reference>
<dbReference type="AlphaFoldDB" id="A0AAF0Z8I0"/>
<feature type="coiled-coil region" evidence="6">
    <location>
        <begin position="791"/>
        <end position="847"/>
    </location>
</feature>
<keyword evidence="6" id="KW-0175">Coiled coil</keyword>
<dbReference type="Gene3D" id="1.10.10.160">
    <property type="match status" value="1"/>
</dbReference>
<dbReference type="InterPro" id="IPR027417">
    <property type="entry name" value="P-loop_NTPase"/>
</dbReference>
<keyword evidence="1 5" id="KW-0547">Nucleotide-binding</keyword>
<evidence type="ECO:0000313" key="8">
    <source>
        <dbReference type="EMBL" id="WPF87411.1"/>
    </source>
</evidence>
<dbReference type="EMBL" id="CP138348">
    <property type="protein sequence ID" value="WPF87411.1"/>
    <property type="molecule type" value="Genomic_DNA"/>
</dbReference>
<dbReference type="Gene3D" id="1.25.40.10">
    <property type="entry name" value="Tetratricopeptide repeat domain"/>
    <property type="match status" value="1"/>
</dbReference>
<dbReference type="InterPro" id="IPR039904">
    <property type="entry name" value="TRANK1"/>
</dbReference>
<accession>A0AAF0Z8I0</accession>
<dbReference type="InterPro" id="IPR013986">
    <property type="entry name" value="DExx_box_DNA_helicase_dom_sf"/>
</dbReference>
<dbReference type="PANTHER" id="PTHR21529">
    <property type="entry name" value="MAMMARY TURMOR VIRUS RECEPTOR HOMOLOG 1, 2 MTVR1, 2"/>
    <property type="match status" value="1"/>
</dbReference>
<sequence>MKSHCFKNIFIEEKLYQYIYGDYVEQNYNLINKLVEKIEVFYLNSLKKGKSYSNIIRSVKGKNTYKIRCSLSERIPFKIYENDNLELCLILGNIQNHEEGIKLHQQEYKFTLLSPEIIENDLTDTEDILTSPYEYKFSYIGRIWSQEEEQRLQQNVKAELLRVLNKAQKSFLEQSGPILLRGTAGSGKTTVSIYRLLKSSATNKIYVTYTSGLKEYAKEIFNSLTVGLDFQPIEFITVEELLLSLIAGSHNFTPSRKMTFEVFKSLSFIEKAVQQHKIEPYIIWEEIRGVLKQCPQKIPRKEYLAQTEDPKIGNTVYDIYHKYVSYLQTHQMWDDIDLAKASLAGITSNKLSHYEEIIVDEAQDLTKIHFQVLTNLVYSPEGLFFAGDESQAIHPSKFQWQEVEKIIYQRVNNKNYKPLNINQSLKENYRTPETIFHLAKVLNNWRCELMKEKNNFADVITHKKGGETIQLIEPKYFSDFHIDIAPTHIMIIIASEQYKEEAREKFGTGSVLTIAEAKGLENQDIVLYRFFDEQHINHSFQRLLYFFKIASKARDYITLLNLLHVAITRAENRLFIISEHSNVRLLEPLKTFNFDNNNGEQLKEILLGLEKNPEKYFAWASKLELSGALEQAEANYAKSGSLGHLQGYAYMYKCRGILAKLKHNYQEAVKNLELALTTDEEKVLYEFWECKGLLALEKEDLDSAIKYFRDAEIPIKNIVQRLCSTNDPKRYNESIVLIAKYQPDYLAEFINKSEVNSHISLTIENFNKISRDLKLTEIFYKNRLNLSTKLVEQSQSRFFELNRRIKALRNQFSREVAENPTDYYLKVEEIENTSQKLINNFKNLKKIKVDTLKNILSRFILSDLDKKEKLSNKLQIGYLFMLIDSLDIIISEVADFELKTINIKKNKLEKKLNKLIYKISKSNYYQIRHLLLNSQYLTSVINDTINKQDKKDIRFLVWQLAYNIKETEGYPANKRNFLDKCLKKNIPTNEALIYFEEWQKQNPDPEKIEVWQIANEMKSKNQYPTLDDIKREIPYNKKIRIYFREWTQKNSII</sequence>
<proteinExistence type="predicted"/>
<dbReference type="PANTHER" id="PTHR21529:SF4">
    <property type="entry name" value="TPR AND ANKYRIN REPEAT-CONTAINING PROTEIN 1"/>
    <property type="match status" value="1"/>
</dbReference>